<dbReference type="PANTHER" id="PTHR43477">
    <property type="entry name" value="DIHYDROANTICAPSIN 7-DEHYDROGENASE"/>
    <property type="match status" value="1"/>
</dbReference>
<dbReference type="AlphaFoldDB" id="A0A0X3APN1"/>
<dbReference type="GO" id="GO:0016491">
    <property type="term" value="F:oxidoreductase activity"/>
    <property type="evidence" value="ECO:0007669"/>
    <property type="project" value="UniProtKB-KW"/>
</dbReference>
<evidence type="ECO:0000313" key="4">
    <source>
        <dbReference type="Proteomes" id="UP000182761"/>
    </source>
</evidence>
<protein>
    <submittedName>
        <fullName evidence="3">NAD(P)-dependent dehydrogenase, short-chain alcohol dehydrogenase family</fullName>
    </submittedName>
</protein>
<dbReference type="CDD" id="cd05233">
    <property type="entry name" value="SDR_c"/>
    <property type="match status" value="1"/>
</dbReference>
<dbReference type="InterPro" id="IPR020904">
    <property type="entry name" value="Sc_DH/Rdtase_CS"/>
</dbReference>
<dbReference type="Proteomes" id="UP000182761">
    <property type="component" value="Unassembled WGS sequence"/>
</dbReference>
<dbReference type="NCBIfam" id="NF005559">
    <property type="entry name" value="PRK07231.1"/>
    <property type="match status" value="1"/>
</dbReference>
<reference evidence="3 4" key="1">
    <citation type="submission" date="2016-01" db="EMBL/GenBank/DDBJ databases">
        <authorList>
            <person name="McClelland M."/>
            <person name="Jain A."/>
            <person name="Saraogi P."/>
            <person name="Mendelson R."/>
            <person name="Westerman R."/>
            <person name="SanMiguel P."/>
            <person name="Csonka L."/>
        </authorList>
    </citation>
    <scope>NUCLEOTIDE SEQUENCE [LARGE SCALE GENOMIC DNA]</scope>
    <source>
        <strain evidence="3 4">R-53146</strain>
    </source>
</reference>
<dbReference type="EMBL" id="FCOR01000006">
    <property type="protein sequence ID" value="CVK16321.1"/>
    <property type="molecule type" value="Genomic_DNA"/>
</dbReference>
<accession>A0A0X3APN1</accession>
<dbReference type="RefSeq" id="WP_055425522.1">
    <property type="nucleotide sequence ID" value="NZ_FCOR01000006.1"/>
</dbReference>
<comment type="similarity">
    <text evidence="1">Belongs to the short-chain dehydrogenases/reductases (SDR) family.</text>
</comment>
<dbReference type="InterPro" id="IPR036291">
    <property type="entry name" value="NAD(P)-bd_dom_sf"/>
</dbReference>
<sequence>MRRLENKIALITGAAAGIGRTTALLFAKEGAKLVLTDVNIEGVNKVSDEIKKSGGDAIGLSLDVSNEEQWIGVVKSAVDKYGRVDILFNNAGIYVISPITEIELKTWNKLININVTGVFLGMKHVAPLMAKQKKGSIINASSIAGIGGGPGHVLYGASKGAVRTMTKDIAMEFAADNVRVNSIHPGYIKTEMVDYASEKSHKTLEELGALYPMKRLGEIEEVAKAVLFLASDDASYITGAELVIDGGVMARA</sequence>
<dbReference type="STRING" id="1586267.GCA_001418685_01171"/>
<gene>
    <name evidence="3" type="ORF">Ga0061079_10686</name>
</gene>
<dbReference type="PRINTS" id="PR00080">
    <property type="entry name" value="SDRFAMILY"/>
</dbReference>
<name>A0A0X3APN1_9FLAO</name>
<dbReference type="Gene3D" id="3.40.50.720">
    <property type="entry name" value="NAD(P)-binding Rossmann-like Domain"/>
    <property type="match status" value="1"/>
</dbReference>
<dbReference type="SUPFAM" id="SSF51735">
    <property type="entry name" value="NAD(P)-binding Rossmann-fold domains"/>
    <property type="match status" value="1"/>
</dbReference>
<dbReference type="FunFam" id="3.40.50.720:FF:000084">
    <property type="entry name" value="Short-chain dehydrogenase reductase"/>
    <property type="match status" value="1"/>
</dbReference>
<proteinExistence type="inferred from homology"/>
<dbReference type="PRINTS" id="PR00081">
    <property type="entry name" value="GDHRDH"/>
</dbReference>
<evidence type="ECO:0000256" key="1">
    <source>
        <dbReference type="ARBA" id="ARBA00006484"/>
    </source>
</evidence>
<dbReference type="InterPro" id="IPR002347">
    <property type="entry name" value="SDR_fam"/>
</dbReference>
<dbReference type="PANTHER" id="PTHR43477:SF1">
    <property type="entry name" value="DIHYDROANTICAPSIN 7-DEHYDROGENASE"/>
    <property type="match status" value="1"/>
</dbReference>
<dbReference type="OrthoDB" id="597477at2"/>
<organism evidence="3 4">
    <name type="scientific">Apibacter mensalis</name>
    <dbReference type="NCBI Taxonomy" id="1586267"/>
    <lineage>
        <taxon>Bacteria</taxon>
        <taxon>Pseudomonadati</taxon>
        <taxon>Bacteroidota</taxon>
        <taxon>Flavobacteriia</taxon>
        <taxon>Flavobacteriales</taxon>
        <taxon>Weeksellaceae</taxon>
        <taxon>Apibacter</taxon>
    </lineage>
</organism>
<evidence type="ECO:0000313" key="3">
    <source>
        <dbReference type="EMBL" id="CVK16321.1"/>
    </source>
</evidence>
<dbReference type="PROSITE" id="PS00061">
    <property type="entry name" value="ADH_SHORT"/>
    <property type="match status" value="1"/>
</dbReference>
<dbReference type="InterPro" id="IPR051122">
    <property type="entry name" value="SDR_DHRS6-like"/>
</dbReference>
<keyword evidence="2" id="KW-0560">Oxidoreductase</keyword>
<evidence type="ECO:0000256" key="2">
    <source>
        <dbReference type="ARBA" id="ARBA00023002"/>
    </source>
</evidence>
<dbReference type="Pfam" id="PF13561">
    <property type="entry name" value="adh_short_C2"/>
    <property type="match status" value="1"/>
</dbReference>
<keyword evidence="4" id="KW-1185">Reference proteome</keyword>